<reference evidence="3" key="1">
    <citation type="journal article" date="2020" name="Stud. Mycol.">
        <title>101 Dothideomycetes genomes: a test case for predicting lifestyles and emergence of pathogens.</title>
        <authorList>
            <person name="Haridas S."/>
            <person name="Albert R."/>
            <person name="Binder M."/>
            <person name="Bloem J."/>
            <person name="Labutti K."/>
            <person name="Salamov A."/>
            <person name="Andreopoulos B."/>
            <person name="Baker S."/>
            <person name="Barry K."/>
            <person name="Bills G."/>
            <person name="Bluhm B."/>
            <person name="Cannon C."/>
            <person name="Castanera R."/>
            <person name="Culley D."/>
            <person name="Daum C."/>
            <person name="Ezra D."/>
            <person name="Gonzalez J."/>
            <person name="Henrissat B."/>
            <person name="Kuo A."/>
            <person name="Liang C."/>
            <person name="Lipzen A."/>
            <person name="Lutzoni F."/>
            <person name="Magnuson J."/>
            <person name="Mondo S."/>
            <person name="Nolan M."/>
            <person name="Ohm R."/>
            <person name="Pangilinan J."/>
            <person name="Park H.-J."/>
            <person name="Ramirez L."/>
            <person name="Alfaro M."/>
            <person name="Sun H."/>
            <person name="Tritt A."/>
            <person name="Yoshinaga Y."/>
            <person name="Zwiers L.-H."/>
            <person name="Turgeon B."/>
            <person name="Goodwin S."/>
            <person name="Spatafora J."/>
            <person name="Crous P."/>
            <person name="Grigoriev I."/>
        </authorList>
    </citation>
    <scope>NUCLEOTIDE SEQUENCE</scope>
    <source>
        <strain evidence="3">CBS 279.74</strain>
    </source>
</reference>
<keyword evidence="2" id="KW-1133">Transmembrane helix</keyword>
<evidence type="ECO:0000256" key="1">
    <source>
        <dbReference type="SAM" id="MobiDB-lite"/>
    </source>
</evidence>
<sequence length="128" mass="14762">MLSVRGHRGAFTDEDHPKPHVAQHGKHEHLFIGGTGLNFMFLITIPVLLTFIIGGTCSLEKWHVLPSTSTNRSRIQASRTTLQQSIMRSSPMSKRRRSRGWRWILSQADPKTCYVLRIMCRWHGYVYS</sequence>
<dbReference type="AlphaFoldDB" id="A0A6G1KEC4"/>
<evidence type="ECO:0000313" key="4">
    <source>
        <dbReference type="Proteomes" id="UP000799428"/>
    </source>
</evidence>
<proteinExistence type="predicted"/>
<evidence type="ECO:0000313" key="3">
    <source>
        <dbReference type="EMBL" id="KAF2710707.1"/>
    </source>
</evidence>
<keyword evidence="4" id="KW-1185">Reference proteome</keyword>
<feature type="region of interest" description="Disordered" evidence="1">
    <location>
        <begin position="1"/>
        <end position="22"/>
    </location>
</feature>
<gene>
    <name evidence="3" type="ORF">K504DRAFT_234325</name>
</gene>
<organism evidence="3 4">
    <name type="scientific">Pleomassaria siparia CBS 279.74</name>
    <dbReference type="NCBI Taxonomy" id="1314801"/>
    <lineage>
        <taxon>Eukaryota</taxon>
        <taxon>Fungi</taxon>
        <taxon>Dikarya</taxon>
        <taxon>Ascomycota</taxon>
        <taxon>Pezizomycotina</taxon>
        <taxon>Dothideomycetes</taxon>
        <taxon>Pleosporomycetidae</taxon>
        <taxon>Pleosporales</taxon>
        <taxon>Pleomassariaceae</taxon>
        <taxon>Pleomassaria</taxon>
    </lineage>
</organism>
<protein>
    <submittedName>
        <fullName evidence="3">Uncharacterized protein</fullName>
    </submittedName>
</protein>
<accession>A0A6G1KEC4</accession>
<dbReference type="EMBL" id="MU005768">
    <property type="protein sequence ID" value="KAF2710707.1"/>
    <property type="molecule type" value="Genomic_DNA"/>
</dbReference>
<evidence type="ECO:0000256" key="2">
    <source>
        <dbReference type="SAM" id="Phobius"/>
    </source>
</evidence>
<feature type="transmembrane region" description="Helical" evidence="2">
    <location>
        <begin position="39"/>
        <end position="59"/>
    </location>
</feature>
<keyword evidence="2" id="KW-0812">Transmembrane</keyword>
<name>A0A6G1KEC4_9PLEO</name>
<dbReference type="Proteomes" id="UP000799428">
    <property type="component" value="Unassembled WGS sequence"/>
</dbReference>
<keyword evidence="2" id="KW-0472">Membrane</keyword>